<protein>
    <submittedName>
        <fullName evidence="1">Uncharacterized protein</fullName>
    </submittedName>
</protein>
<dbReference type="EMBL" id="JBHMQT010000053">
    <property type="protein sequence ID" value="MFC0865221.1"/>
    <property type="molecule type" value="Genomic_DNA"/>
</dbReference>
<name>A0ABV6UAJ4_9ACTN</name>
<evidence type="ECO:0000313" key="2">
    <source>
        <dbReference type="Proteomes" id="UP001589870"/>
    </source>
</evidence>
<proteinExistence type="predicted"/>
<reference evidence="1 2" key="1">
    <citation type="submission" date="2024-09" db="EMBL/GenBank/DDBJ databases">
        <authorList>
            <person name="Sun Q."/>
            <person name="Mori K."/>
        </authorList>
    </citation>
    <scope>NUCLEOTIDE SEQUENCE [LARGE SCALE GENOMIC DNA]</scope>
    <source>
        <strain evidence="1 2">TBRC 1851</strain>
    </source>
</reference>
<accession>A0ABV6UAJ4</accession>
<keyword evidence="2" id="KW-1185">Reference proteome</keyword>
<dbReference type="Proteomes" id="UP001589870">
    <property type="component" value="Unassembled WGS sequence"/>
</dbReference>
<gene>
    <name evidence="1" type="ORF">ACFHYQ_23275</name>
</gene>
<evidence type="ECO:0000313" key="1">
    <source>
        <dbReference type="EMBL" id="MFC0865221.1"/>
    </source>
</evidence>
<sequence length="103" mass="11273">MLLAREYALLTPVTMGTAYRRVCDIVGLRATSTGWGMIHCVDAQGKRWTLATADVEYVAVLAANAANMDLADMEMPGSKFPWRREGWPDDWLSPAAQPGDSAN</sequence>
<comment type="caution">
    <text evidence="1">The sequence shown here is derived from an EMBL/GenBank/DDBJ whole genome shotgun (WGS) entry which is preliminary data.</text>
</comment>
<organism evidence="1 2">
    <name type="scientific">Sphaerimonospora cavernae</name>
    <dbReference type="NCBI Taxonomy" id="1740611"/>
    <lineage>
        <taxon>Bacteria</taxon>
        <taxon>Bacillati</taxon>
        <taxon>Actinomycetota</taxon>
        <taxon>Actinomycetes</taxon>
        <taxon>Streptosporangiales</taxon>
        <taxon>Streptosporangiaceae</taxon>
        <taxon>Sphaerimonospora</taxon>
    </lineage>
</organism>